<organism evidence="3 4">
    <name type="scientific">Reinekea blandensis MED297</name>
    <dbReference type="NCBI Taxonomy" id="314283"/>
    <lineage>
        <taxon>Bacteria</taxon>
        <taxon>Pseudomonadati</taxon>
        <taxon>Pseudomonadota</taxon>
        <taxon>Gammaproteobacteria</taxon>
        <taxon>Oceanospirillales</taxon>
        <taxon>Saccharospirillaceae</taxon>
        <taxon>Reinekea</taxon>
    </lineage>
</organism>
<sequence>MFRKLFSRKPSKTEPPRSKSKSAEPAVAADTHQTWSVSQWAEQIQAAQGKARTQLLSELVQKIRAGEIDQTTVKAALPDTFGLMLMVELDAVPEDVDETVWASLVLSGFTAKVRKVAAARVVQLELLNDLVRQTKGRDKAVYRILHATQEQLQAEQRRTEALVNKQNALLGAIERHAEAPLEPMYAGKLKGLTDQWRELTDISEEANTRFQKAQQQAESKIEAARQREREEANVQTHIAMADTNRQSLVEQLMDRLHQRLDEMALTDEAMNEDQHLLSEVQHQWNEIEKHSKADTAEARTFQKACTAYEVGLARLQRLLTEQGSFDALLEQLGTDTADNDQLLHDIDDWLHDLEGALRSEAPQGVVRLRKALEAYQKSLEAHRQQAIQQVRAIRSQLRRCQQAIDDGSLRRASGLYHGAQEKLEGFDLDYHAGIRKQLEDTTEALEKLRDWQAYAVLPKKEALIRRMKGLTEHSMDPESRSQAIREMQDEWKLLSRGLQDRQQDLWETFHELAQQAYEPCREYFAEQKHLREVNLERRREIIDQLGKYADIINWDVPDIKEIDRVLQVARNDWRHYSPVDRTANKPLQAEFDRLHQSVFERMREVQSVARANKEVIIQQAKSLLELEDIKAATDQAKALQREWKSAGMVARRDEQQLWKAFRTVCDELFARRDQQVSDFKADLQSHRQEAERIIDAIQTLAGEDDVVDRLPEYEQLKSDYQAVGTLPKSHYSRLSQDFRSACQTVDQACQKLRSEQADRHWQALIDWVRKARFSGISIEEMNEQWQQLDVPSVAEPLSQAFASWLEAPDELNIAAMHEKTIDLEILVGVDSPQVDAEIRMNLQVQRLSEGLGQQSNVDDVHRRVVEWLSLGAVPEADYDLYEPRMKSARQAGLIKN</sequence>
<keyword evidence="4" id="KW-1185">Reference proteome</keyword>
<feature type="region of interest" description="Disordered" evidence="2">
    <location>
        <begin position="1"/>
        <end position="28"/>
    </location>
</feature>
<evidence type="ECO:0000256" key="2">
    <source>
        <dbReference type="SAM" id="MobiDB-lite"/>
    </source>
</evidence>
<feature type="coiled-coil region" evidence="1">
    <location>
        <begin position="365"/>
        <end position="403"/>
    </location>
</feature>
<evidence type="ECO:0000313" key="4">
    <source>
        <dbReference type="Proteomes" id="UP000005953"/>
    </source>
</evidence>
<keyword evidence="1" id="KW-0175">Coiled coil</keyword>
<accession>A4BJV4</accession>
<proteinExistence type="predicted"/>
<feature type="compositionally biased region" description="Basic residues" evidence="2">
    <location>
        <begin position="1"/>
        <end position="10"/>
    </location>
</feature>
<dbReference type="AlphaFoldDB" id="A4BJV4"/>
<dbReference type="InterPro" id="IPR007139">
    <property type="entry name" value="DUF349"/>
</dbReference>
<comment type="caution">
    <text evidence="3">The sequence shown here is derived from an EMBL/GenBank/DDBJ whole genome shotgun (WGS) entry which is preliminary data.</text>
</comment>
<dbReference type="RefSeq" id="WP_008046336.1">
    <property type="nucleotide sequence ID" value="NZ_CH724153.1"/>
</dbReference>
<evidence type="ECO:0000256" key="1">
    <source>
        <dbReference type="SAM" id="Coils"/>
    </source>
</evidence>
<evidence type="ECO:0008006" key="5">
    <source>
        <dbReference type="Google" id="ProtNLM"/>
    </source>
</evidence>
<protein>
    <recommendedName>
        <fullName evidence="5">DUF349 domain-containing protein</fullName>
    </recommendedName>
</protein>
<dbReference type="HOGENOM" id="CLU_013017_0_0_6"/>
<name>A4BJV4_9GAMM</name>
<gene>
    <name evidence="3" type="ORF">MED297_00350</name>
</gene>
<dbReference type="EMBL" id="AAOE01000037">
    <property type="protein sequence ID" value="EAR07621.1"/>
    <property type="molecule type" value="Genomic_DNA"/>
</dbReference>
<reference evidence="3 4" key="1">
    <citation type="submission" date="2006-02" db="EMBL/GenBank/DDBJ databases">
        <authorList>
            <person name="Pinhassi J."/>
            <person name="Pedros-Alio C."/>
            <person name="Ferriera S."/>
            <person name="Johnson J."/>
            <person name="Kravitz S."/>
            <person name="Halpern A."/>
            <person name="Remington K."/>
            <person name="Beeson K."/>
            <person name="Tran B."/>
            <person name="Rogers Y.-H."/>
            <person name="Friedman R."/>
            <person name="Venter J.C."/>
        </authorList>
    </citation>
    <scope>NUCLEOTIDE SEQUENCE [LARGE SCALE GENOMIC DNA]</scope>
    <source>
        <strain evidence="3 4">MED297</strain>
    </source>
</reference>
<dbReference type="Proteomes" id="UP000005953">
    <property type="component" value="Unassembled WGS sequence"/>
</dbReference>
<dbReference type="OrthoDB" id="5523335at2"/>
<evidence type="ECO:0000313" key="3">
    <source>
        <dbReference type="EMBL" id="EAR07621.1"/>
    </source>
</evidence>
<dbReference type="STRING" id="314283.MED297_00350"/>
<dbReference type="Pfam" id="PF03993">
    <property type="entry name" value="DUF349"/>
    <property type="match status" value="4"/>
</dbReference>